<protein>
    <submittedName>
        <fullName evidence="6">Haemagglutinin NMA0688</fullName>
    </submittedName>
</protein>
<proteinExistence type="predicted"/>
<dbReference type="SUPFAM" id="SSF51126">
    <property type="entry name" value="Pectin lyase-like"/>
    <property type="match status" value="1"/>
</dbReference>
<dbReference type="Pfam" id="PF04829">
    <property type="entry name" value="PT-VENN"/>
    <property type="match status" value="1"/>
</dbReference>
<dbReference type="InterPro" id="IPR006914">
    <property type="entry name" value="VENN_dom"/>
</dbReference>
<sequence>MNKGLHRIIFSKKHSTMVAVAETANSQGKGKQAGSSVSVSLKTSGDLCGKLKTTLKTLVCSLVSLSMVLPAHAQITTDKSAPKNQQVVILKTNTGAPLVNIQTPNGRGLSHNRYTQFDVDNKGAVLNNDRNNNPFLVKGSAQLILNEVRGTASKLNGIVTVGGQKADVIIANPNGITVNGGGFKNVGRGILTIGAPQIGKDGALTGFDVRQGTLTVGAAGWNDKGGADYTGVLARAVALQGKLQGKNLAVSTGPQKVDYASGEISAGTAAGTKPTIALDTAALGGMYADSITLIANEKGVGVKNAGTLEAAKQLIVTSSGRIENSGRIATTADGTEASPTYLSIETTEKGAAGTFISNGGRIESKGLLVIETGEDISLRNGAVVQNNGSRPATTVLNAGHNLVIESKTNVNNAKGSANLSAGGRTTINDATIQAGSSVYSSTKGDTELGENTRIIAENVTVLSNGSIGSAAVIEAKDTAHIESGKPLSLETSTVASNIRLNNGNIKGGKQLALLADDNITAKTTNLNTPGNLYVHTGKDLNLNVDKDLSAASIHLKSDNAAHITGTSKTLTASKDMGVEAGLLNVTNTNLRTNSGNLHIQAAKGNIQLRNTKLNAAKALETTALQGNIVSDGLHAVSADGHVSLLANGNADFTGHNTLTAKADVNAGSVGKGRLKADNTNITSSSGDITLVAGNGIQLGDGKQRNSINGKHISIKNNGGNADLKNLNVHAKSGALNIHSDRALSIENTKLESTHNTHLNAQHERVTLNQVDAYAHRHLSITGSQIWQNDKLPSANKLVANGVLALNARYSQIADNTTLRAGAINLTAGTALVKRGNINWSTVSTKTLEDNAELKPLAGRLNIEAGSGTLTIEPANRISAHTDLSIKTGGKLLLSAKGGNAGAPSAQVSSLEAKGNIRLVTGETDLRGSKITAGKNLVVATTKGKLNIEAVNNSFSNYFPTQKAAELNQKSKELEQQIAQLKKSSPKSKLIPTLQEERDRLAFYIQAINKEVKGKKPKGKEYLQAKLSAQNIDLISAQGIEISGSDITASKKLNLHAAGVLPKAADSEAAAILIDGITDQYEIGKPTYKSHYDKAALNKPSRLTGRTGVSIHAAAALDDARIIIGASEIKAPSGSIDIKAHSDIVLEAGQNDAYTFLKTKGKSGKIIRKTKFTSTRDHLIMPAPVELTANGITLQAGGNIEANTTRFNAPAGKVTLVAGEELQLLAEEGIHKHELDVQKSRRFIGIKVGKSNYSKNELNETKLPVRVVAQTAATRSGWDTVLEGTEFKTTLAGADIQAGVGEKARVDAKIILKGIVNRIQSEEKLETNSTVWQKQAGRGSTIETLKLPSFESPTPPKLSAPGGYIVDIPKGNLKTEIEKLSKQPEYAYLKQLQVAKNINWNQVQLAYDRWDYKQEGLTEAGAAIIALAVTVVTSGAGTGAVLGLNGAAAAATDAAFASLASQASVSFINNKGDVGKTLKELGRSSTVKNLVVAAATAGVADKIGASALNNVSDKQWINNLTVNLANAGSAALINTAINGGSLKDNLGDAALGAIVSTVHGEVASKIKFNLSEDYITHKIAHAIAGCAAAAANKGKCQDGAIGAAVGEIVGEALTNGKNPATLTAKEREQILAYSKLVAGTVSGVVGGDVNTAANAAKVAIENNLLSQEEYALREKLIKKAKGKGLLSLDWGSLTEQEARQFIYLIEKDRYSNQLLDRYQKNPSSLNNQEKNILAYFINQTSGGNTAWAASILKTPQSMGNLTIPSKDINNTLSKAYQTLSRYDSFDYKSAVAAQPALYLLNGPLGFSVKAATVAAGGYNIGQGAKAISNGEYLHGTVQVVNGTLMVAGSVSAQAAISAKPAPVTRYLSNDSAPALRQALTAESQRIRMKLPEEYRQIGNLAIAKIDVKGLPQRMEAFSSFQKGEHGFISLPETKIFKPISVDKYHNIASPPRGTLRNIDGEYKLLETIAQQLGNNRNVSGRIDLFTELKACQSCSNVILEFRNRYPNIQLNIFTGK</sequence>
<reference evidence="6 7" key="1">
    <citation type="journal article" date="2000" name="Nature">
        <title>Complete DNA sequence of a serogroup A strain of Neisseria meningitidis Z2491.</title>
        <authorList>
            <person name="Parkhill J."/>
            <person name="Achtman M."/>
            <person name="James K.D."/>
            <person name="Bentley S.D."/>
            <person name="Churcher C."/>
            <person name="Klee S.R."/>
            <person name="Morelli G."/>
            <person name="Basham D."/>
            <person name="Brown D."/>
            <person name="Chillingworth T."/>
            <person name="Davies R.M."/>
            <person name="Davis P."/>
            <person name="Devlin K."/>
            <person name="Feltwell T."/>
            <person name="Hamlin N."/>
            <person name="Holroyd S."/>
            <person name="Jagels K."/>
            <person name="Leather S."/>
            <person name="Moule S."/>
            <person name="Mungall K."/>
            <person name="Quail M.A."/>
            <person name="Rajandream M.A."/>
            <person name="Rutherford K.M."/>
            <person name="Simmonds M."/>
            <person name="Skelton J."/>
            <person name="Whitehead S."/>
            <person name="Spratt B.G."/>
            <person name="Barrell B.G."/>
        </authorList>
    </citation>
    <scope>NUCLEOTIDE SEQUENCE [LARGE SCALE GENOMIC DNA]</scope>
    <source>
        <strain evidence="7">DSM 15465 / Z2491</strain>
    </source>
</reference>
<evidence type="ECO:0000256" key="4">
    <source>
        <dbReference type="ARBA" id="ARBA00023026"/>
    </source>
</evidence>
<dbReference type="Gene3D" id="2.160.20.10">
    <property type="entry name" value="Single-stranded right-handed beta-helix, Pectin lyase-like"/>
    <property type="match status" value="1"/>
</dbReference>
<name>A0A0U1RHR3_NEIMA</name>
<evidence type="ECO:0000256" key="1">
    <source>
        <dbReference type="ARBA" id="ARBA00004219"/>
    </source>
</evidence>
<accession>A0A0U1RHR3</accession>
<dbReference type="Pfam" id="PF14424">
    <property type="entry name" value="Toxin-deaminase"/>
    <property type="match status" value="1"/>
</dbReference>
<keyword evidence="2" id="KW-0800">Toxin</keyword>
<evidence type="ECO:0000313" key="7">
    <source>
        <dbReference type="Proteomes" id="UP000000626"/>
    </source>
</evidence>
<dbReference type="KEGG" id="nma:NMA0688"/>
<keyword evidence="4" id="KW-0843">Virulence</keyword>
<evidence type="ECO:0000256" key="3">
    <source>
        <dbReference type="ARBA" id="ARBA00022913"/>
    </source>
</evidence>
<evidence type="ECO:0000259" key="5">
    <source>
        <dbReference type="SMART" id="SM00912"/>
    </source>
</evidence>
<dbReference type="InterPro" id="IPR011050">
    <property type="entry name" value="Pectin_lyase_fold/virulence"/>
</dbReference>
<keyword evidence="3" id="KW-1266">Target cell cytoplasm</keyword>
<gene>
    <name evidence="6" type="ordered locus">NMA0688</name>
</gene>
<organism evidence="6 7">
    <name type="scientific">Neisseria meningitidis serogroup A / serotype 4A (strain DSM 15465 / Z2491)</name>
    <dbReference type="NCBI Taxonomy" id="122587"/>
    <lineage>
        <taxon>Bacteria</taxon>
        <taxon>Pseudomonadati</taxon>
        <taxon>Pseudomonadota</taxon>
        <taxon>Betaproteobacteria</taxon>
        <taxon>Neisseriales</taxon>
        <taxon>Neisseriaceae</taxon>
        <taxon>Neisseria</taxon>
    </lineage>
</organism>
<feature type="domain" description="Filamentous haemagglutinin FhaB/tRNA nuclease CdiA-like TPS" evidence="5">
    <location>
        <begin position="93"/>
        <end position="201"/>
    </location>
</feature>
<dbReference type="Pfam" id="PF13018">
    <property type="entry name" value="ESPR"/>
    <property type="match status" value="1"/>
</dbReference>
<dbReference type="RefSeq" id="WP_010981115.1">
    <property type="nucleotide sequence ID" value="NC_003116.1"/>
</dbReference>
<dbReference type="Pfam" id="PF05860">
    <property type="entry name" value="TPS"/>
    <property type="match status" value="1"/>
</dbReference>
<evidence type="ECO:0000256" key="2">
    <source>
        <dbReference type="ARBA" id="ARBA00022656"/>
    </source>
</evidence>
<dbReference type="InterPro" id="IPR006915">
    <property type="entry name" value="DUF637_hemagglutn_put"/>
</dbReference>
<dbReference type="Proteomes" id="UP000000626">
    <property type="component" value="Chromosome"/>
</dbReference>
<dbReference type="SMART" id="SM00912">
    <property type="entry name" value="Haemagg_act"/>
    <property type="match status" value="1"/>
</dbReference>
<dbReference type="InterPro" id="IPR024973">
    <property type="entry name" value="ESPR"/>
</dbReference>
<comment type="subcellular location">
    <subcellularLocation>
        <location evidence="1">Target cell</location>
        <location evidence="1">Target cell cytoplasm</location>
    </subcellularLocation>
</comment>
<dbReference type="InterPro" id="IPR008638">
    <property type="entry name" value="FhaB/CdiA-like_TPS"/>
</dbReference>
<dbReference type="InterPro" id="IPR032721">
    <property type="entry name" value="Toxin-deaminase"/>
</dbReference>
<dbReference type="GO" id="GO:0090729">
    <property type="term" value="F:toxin activity"/>
    <property type="evidence" value="ECO:0007669"/>
    <property type="project" value="UniProtKB-KW"/>
</dbReference>
<dbReference type="EMBL" id="AL157959">
    <property type="protein sequence ID" value="CAM07945.1"/>
    <property type="molecule type" value="Genomic_DNA"/>
</dbReference>
<dbReference type="EnsemblBacteria" id="CAM07945">
    <property type="protein sequence ID" value="CAM07945"/>
    <property type="gene ID" value="NMA0688"/>
</dbReference>
<dbReference type="InterPro" id="IPR012334">
    <property type="entry name" value="Pectin_lyas_fold"/>
</dbReference>
<evidence type="ECO:0000313" key="6">
    <source>
        <dbReference type="EMBL" id="CAM07945.1"/>
    </source>
</evidence>
<dbReference type="NCBIfam" id="TIGR01901">
    <property type="entry name" value="adhes_NPXG"/>
    <property type="match status" value="1"/>
</dbReference>
<dbReference type="Pfam" id="PF04830">
    <property type="entry name" value="DUF637"/>
    <property type="match status" value="1"/>
</dbReference>
<dbReference type="HOGENOM" id="CLU_001848_0_0_4"/>